<proteinExistence type="predicted"/>
<sequence>MTDLISFAEPAMVVLKAWLVLSVPAAALACWLFHNADPRNEASLTVRGRPAA</sequence>
<evidence type="ECO:0008006" key="4">
    <source>
        <dbReference type="Google" id="ProtNLM"/>
    </source>
</evidence>
<evidence type="ECO:0000313" key="2">
    <source>
        <dbReference type="EMBL" id="MBO1079415.1"/>
    </source>
</evidence>
<keyword evidence="1" id="KW-0812">Transmembrane</keyword>
<gene>
    <name evidence="2" type="ORF">IAI61_10255</name>
</gene>
<feature type="transmembrane region" description="Helical" evidence="1">
    <location>
        <begin position="12"/>
        <end position="33"/>
    </location>
</feature>
<dbReference type="RefSeq" id="WP_207416993.1">
    <property type="nucleotide sequence ID" value="NZ_CP061177.1"/>
</dbReference>
<evidence type="ECO:0000313" key="3">
    <source>
        <dbReference type="Proteomes" id="UP001518989"/>
    </source>
</evidence>
<name>A0ABS3KR25_9PROT</name>
<evidence type="ECO:0000256" key="1">
    <source>
        <dbReference type="SAM" id="Phobius"/>
    </source>
</evidence>
<keyword evidence="1" id="KW-0472">Membrane</keyword>
<dbReference type="EMBL" id="JACTNG010000004">
    <property type="protein sequence ID" value="MBO1079415.1"/>
    <property type="molecule type" value="Genomic_DNA"/>
</dbReference>
<accession>A0ABS3KR25</accession>
<organism evidence="2 3">
    <name type="scientific">Roseomonas haemaphysalidis</name>
    <dbReference type="NCBI Taxonomy" id="2768162"/>
    <lineage>
        <taxon>Bacteria</taxon>
        <taxon>Pseudomonadati</taxon>
        <taxon>Pseudomonadota</taxon>
        <taxon>Alphaproteobacteria</taxon>
        <taxon>Acetobacterales</taxon>
        <taxon>Roseomonadaceae</taxon>
        <taxon>Roseomonas</taxon>
    </lineage>
</organism>
<keyword evidence="1" id="KW-1133">Transmembrane helix</keyword>
<comment type="caution">
    <text evidence="2">The sequence shown here is derived from an EMBL/GenBank/DDBJ whole genome shotgun (WGS) entry which is preliminary data.</text>
</comment>
<keyword evidence="3" id="KW-1185">Reference proteome</keyword>
<reference evidence="2 3" key="1">
    <citation type="submission" date="2020-09" db="EMBL/GenBank/DDBJ databases">
        <title>Roseomonas.</title>
        <authorList>
            <person name="Zhu W."/>
        </authorList>
    </citation>
    <scope>NUCLEOTIDE SEQUENCE [LARGE SCALE GENOMIC DNA]</scope>
    <source>
        <strain evidence="2 3">573</strain>
    </source>
</reference>
<dbReference type="Proteomes" id="UP001518989">
    <property type="component" value="Unassembled WGS sequence"/>
</dbReference>
<protein>
    <recommendedName>
        <fullName evidence="4">CcoQ/FixQ family Cbb3-type cytochrome c oxidase assembly chaperone</fullName>
    </recommendedName>
</protein>